<accession>A0A8T1C5F9</accession>
<protein>
    <submittedName>
        <fullName evidence="1">Uncharacterized protein</fullName>
    </submittedName>
</protein>
<sequence>MNDPTAALMPTHREENQLKELFEELKTFLNPPRRNSKMPMVYDAIVQQPEFEDACVAVLAGKADSLTEQQRSLLPPFAAPATTPPELEDKALGFADRALKKHKLQCETPSEYPEIAAIPPT</sequence>
<comment type="caution">
    <text evidence="1">The sequence shown here is derived from an EMBL/GenBank/DDBJ whole genome shotgun (WGS) entry which is preliminary data.</text>
</comment>
<dbReference type="EMBL" id="RCMI01000377">
    <property type="protein sequence ID" value="KAG2914128.1"/>
    <property type="molecule type" value="Genomic_DNA"/>
</dbReference>
<dbReference type="VEuPathDB" id="FungiDB:PC110_g16381"/>
<dbReference type="AlphaFoldDB" id="A0A8T1C5F9"/>
<evidence type="ECO:0000313" key="2">
    <source>
        <dbReference type="Proteomes" id="UP000774804"/>
    </source>
</evidence>
<reference evidence="1" key="1">
    <citation type="submission" date="2018-10" db="EMBL/GenBank/DDBJ databases">
        <title>Effector identification in a new, highly contiguous assembly of the strawberry crown rot pathogen Phytophthora cactorum.</title>
        <authorList>
            <person name="Armitage A.D."/>
            <person name="Nellist C.F."/>
            <person name="Bates H."/>
            <person name="Vickerstaff R.J."/>
            <person name="Harrison R.J."/>
        </authorList>
    </citation>
    <scope>NUCLEOTIDE SEQUENCE</scope>
    <source>
        <strain evidence="1">4032</strain>
    </source>
</reference>
<gene>
    <name evidence="1" type="ORF">PC115_g11767</name>
</gene>
<organism evidence="1 2">
    <name type="scientific">Phytophthora cactorum</name>
    <dbReference type="NCBI Taxonomy" id="29920"/>
    <lineage>
        <taxon>Eukaryota</taxon>
        <taxon>Sar</taxon>
        <taxon>Stramenopiles</taxon>
        <taxon>Oomycota</taxon>
        <taxon>Peronosporomycetes</taxon>
        <taxon>Peronosporales</taxon>
        <taxon>Peronosporaceae</taxon>
        <taxon>Phytophthora</taxon>
    </lineage>
</organism>
<proteinExistence type="predicted"/>
<dbReference type="Proteomes" id="UP000774804">
    <property type="component" value="Unassembled WGS sequence"/>
</dbReference>
<name>A0A8T1C5F9_9STRA</name>
<evidence type="ECO:0000313" key="1">
    <source>
        <dbReference type="EMBL" id="KAG2914128.1"/>
    </source>
</evidence>